<keyword evidence="1" id="KW-0175">Coiled coil</keyword>
<accession>A0A0A0HT64</accession>
<dbReference type="VEuPathDB" id="FungiDB:PADG_11595"/>
<name>A0A0A0HT64_PARBD</name>
<dbReference type="HOGENOM" id="CLU_2050336_0_0_1"/>
<organism evidence="2 3">
    <name type="scientific">Paracoccidioides brasiliensis (strain Pb18)</name>
    <dbReference type="NCBI Taxonomy" id="502780"/>
    <lineage>
        <taxon>Eukaryota</taxon>
        <taxon>Fungi</taxon>
        <taxon>Dikarya</taxon>
        <taxon>Ascomycota</taxon>
        <taxon>Pezizomycotina</taxon>
        <taxon>Eurotiomycetes</taxon>
        <taxon>Eurotiomycetidae</taxon>
        <taxon>Onygenales</taxon>
        <taxon>Ajellomycetaceae</taxon>
        <taxon>Paracoccidioides</taxon>
    </lineage>
</organism>
<feature type="coiled-coil region" evidence="1">
    <location>
        <begin position="30"/>
        <end position="57"/>
    </location>
</feature>
<protein>
    <submittedName>
        <fullName evidence="2">Uncharacterized protein</fullName>
    </submittedName>
</protein>
<sequence length="120" mass="13799">MAKDKRHRLIARILQMKDLKGDNTPAAKRRSKLAITIANLEEKIKTHMQKTTKMRANGTDSSSLKWWSCGMSWEEIDSAIHRSSKFRRDLLPQEALGVLVDSIKLSQEVKWELKEANARP</sequence>
<dbReference type="KEGG" id="pbn:PADG_11595"/>
<evidence type="ECO:0000313" key="2">
    <source>
        <dbReference type="EMBL" id="KGM92394.1"/>
    </source>
</evidence>
<dbReference type="GeneID" id="22587492"/>
<reference evidence="2 3" key="1">
    <citation type="journal article" date="2011" name="PLoS Genet.">
        <title>Comparative genomic analysis of human fungal pathogens causing paracoccidioidomycosis.</title>
        <authorList>
            <person name="Desjardins C.A."/>
            <person name="Champion M.D."/>
            <person name="Holder J.W."/>
            <person name="Muszewska A."/>
            <person name="Goldberg J."/>
            <person name="Bailao A.M."/>
            <person name="Brigido M.M."/>
            <person name="Ferreira M.E."/>
            <person name="Garcia A.M."/>
            <person name="Grynberg M."/>
            <person name="Gujja S."/>
            <person name="Heiman D.I."/>
            <person name="Henn M.R."/>
            <person name="Kodira C.D."/>
            <person name="Leon-Narvaez H."/>
            <person name="Longo L.V."/>
            <person name="Ma L.J."/>
            <person name="Malavazi I."/>
            <person name="Matsuo A.L."/>
            <person name="Morais F.V."/>
            <person name="Pereira M."/>
            <person name="Rodriguez-Brito S."/>
            <person name="Sakthikumar S."/>
            <person name="Salem-Izacc S.M."/>
            <person name="Sykes S.M."/>
            <person name="Teixeira M.M."/>
            <person name="Vallejo M.C."/>
            <person name="Walter M.E."/>
            <person name="Yandava C."/>
            <person name="Young S."/>
            <person name="Zeng Q."/>
            <person name="Zucker J."/>
            <person name="Felipe M.S."/>
            <person name="Goldman G.H."/>
            <person name="Haas B.J."/>
            <person name="McEwen J.G."/>
            <person name="Nino-Vega G."/>
            <person name="Puccia R."/>
            <person name="San-Blas G."/>
            <person name="Soares C.M."/>
            <person name="Birren B.W."/>
            <person name="Cuomo C.A."/>
        </authorList>
    </citation>
    <scope>NUCLEOTIDE SEQUENCE [LARGE SCALE GENOMIC DNA]</scope>
    <source>
        <strain evidence="2 3">Pb18</strain>
    </source>
</reference>
<dbReference type="InParanoid" id="A0A0A0HT64"/>
<gene>
    <name evidence="2" type="ORF">PADG_11595</name>
</gene>
<proteinExistence type="predicted"/>
<dbReference type="Proteomes" id="UP000001628">
    <property type="component" value="Unassembled WGS sequence"/>
</dbReference>
<dbReference type="AlphaFoldDB" id="A0A0A0HT64"/>
<evidence type="ECO:0000256" key="1">
    <source>
        <dbReference type="SAM" id="Coils"/>
    </source>
</evidence>
<dbReference type="RefSeq" id="XP_010759050.1">
    <property type="nucleotide sequence ID" value="XM_010760748.1"/>
</dbReference>
<evidence type="ECO:0000313" key="3">
    <source>
        <dbReference type="Proteomes" id="UP000001628"/>
    </source>
</evidence>
<keyword evidence="3" id="KW-1185">Reference proteome</keyword>
<dbReference type="EMBL" id="KN275959">
    <property type="protein sequence ID" value="KGM92394.1"/>
    <property type="molecule type" value="Genomic_DNA"/>
</dbReference>